<protein>
    <submittedName>
        <fullName evidence="1">Uncharacterized protein</fullName>
    </submittedName>
</protein>
<dbReference type="EMBL" id="CP001127">
    <property type="protein sequence ID" value="ACF89647.1"/>
    <property type="molecule type" value="Genomic_DNA"/>
</dbReference>
<dbReference type="HOGENOM" id="CLU_3348385_0_0_6"/>
<gene>
    <name evidence="1" type="ordered locus">SeSA_A0210</name>
</gene>
<organism evidence="1 2">
    <name type="scientific">Salmonella schwarzengrund (strain CVM19633)</name>
    <dbReference type="NCBI Taxonomy" id="439843"/>
    <lineage>
        <taxon>Bacteria</taxon>
        <taxon>Pseudomonadati</taxon>
        <taxon>Pseudomonadota</taxon>
        <taxon>Gammaproteobacteria</taxon>
        <taxon>Enterobacterales</taxon>
        <taxon>Enterobacteriaceae</taxon>
        <taxon>Salmonella</taxon>
    </lineage>
</organism>
<evidence type="ECO:0000313" key="2">
    <source>
        <dbReference type="Proteomes" id="UP000001865"/>
    </source>
</evidence>
<dbReference type="AlphaFoldDB" id="A0A0N1TUR3"/>
<accession>A0A0N1TUR3</accession>
<sequence>MKITIGFIPLISERSNNTGFLKIILIKNYQYAGAGVC</sequence>
<dbReference type="KEGG" id="sew:SeSA_A0210"/>
<reference evidence="1 2" key="1">
    <citation type="journal article" date="2011" name="J. Bacteriol.">
        <title>Comparative genomics of 28 Salmonella enterica isolates: evidence for CRISPR-mediated adaptive sublineage evolution.</title>
        <authorList>
            <person name="Fricke W.F."/>
            <person name="Mammel M.K."/>
            <person name="McDermott P.F."/>
            <person name="Tartera C."/>
            <person name="White D.G."/>
            <person name="Leclerc J.E."/>
            <person name="Ravel J."/>
            <person name="Cebula T.A."/>
        </authorList>
    </citation>
    <scope>NUCLEOTIDE SEQUENCE [LARGE SCALE GENOMIC DNA]</scope>
    <source>
        <strain evidence="1 2">CVM19633</strain>
    </source>
</reference>
<proteinExistence type="predicted"/>
<dbReference type="Proteomes" id="UP000001865">
    <property type="component" value="Chromosome"/>
</dbReference>
<name>A0A0N1TUR3_SALSV</name>
<evidence type="ECO:0000313" key="1">
    <source>
        <dbReference type="EMBL" id="ACF89647.1"/>
    </source>
</evidence>